<dbReference type="InterPro" id="IPR036047">
    <property type="entry name" value="F-box-like_dom_sf"/>
</dbReference>
<dbReference type="InterPro" id="IPR053781">
    <property type="entry name" value="F-box_AtFBL13-like"/>
</dbReference>
<reference evidence="2" key="1">
    <citation type="submission" date="2016-07" db="EMBL/GenBank/DDBJ databases">
        <title>De novo transcriptome assembly of four accessions of the metal hyperaccumulator plant Noccaea caerulescens.</title>
        <authorList>
            <person name="Blande D."/>
            <person name="Halimaa P."/>
            <person name="Tervahauta A.I."/>
            <person name="Aarts M.G."/>
            <person name="Karenlampi S.O."/>
        </authorList>
    </citation>
    <scope>NUCLEOTIDE SEQUENCE</scope>
</reference>
<sequence>MDRMSELADELLIKILMLVPTKVAVSTSILSKRWEYLWMWLPKLEYGHRQSSPSESKRLECFLERNLPLHRAPVIKTLRLHLDSYFKSENIKMWVVIAVSHCIRKLEISYISYPDKPIILPSNLYTCKSLVILKLDGKILLDVPRMAFLPSLKTLHLKDVKYSSEESIRRLLSNSPLLEDLLVDLRKGHRMGKLTVVVPSLQSFSLYIPGDCDIDGVVIETPSLKYFKLLDDNRESHYYLIETMPNLIAAYLHVKLPDIKSVIASITFVKRLAICSEAMYDEGCVFNQLEHLKLCRCKEHFPNLLVRLLKDSSTLQNLDIFYMDDHAPSYMVNLNQPSTVPECLLSSLQTLNWFHYEGTPEERDLLVYILQNALHLKTAAITSFEQEVPKFEMIRDLAQSSRASATCQLMFD</sequence>
<dbReference type="InterPro" id="IPR006566">
    <property type="entry name" value="FBD"/>
</dbReference>
<accession>A0A1J3CK34</accession>
<dbReference type="SUPFAM" id="SSF52047">
    <property type="entry name" value="RNI-like"/>
    <property type="match status" value="1"/>
</dbReference>
<dbReference type="Pfam" id="PF08387">
    <property type="entry name" value="FBD"/>
    <property type="match status" value="1"/>
</dbReference>
<dbReference type="PANTHER" id="PTHR31900">
    <property type="entry name" value="F-BOX/RNI SUPERFAMILY PROTEIN-RELATED"/>
    <property type="match status" value="1"/>
</dbReference>
<dbReference type="SMART" id="SM00579">
    <property type="entry name" value="FBD"/>
    <property type="match status" value="1"/>
</dbReference>
<dbReference type="CDD" id="cd22160">
    <property type="entry name" value="F-box_AtFBL13-like"/>
    <property type="match status" value="1"/>
</dbReference>
<organism evidence="2">
    <name type="scientific">Noccaea caerulescens</name>
    <name type="common">Alpine penny-cress</name>
    <name type="synonym">Thlaspi caerulescens</name>
    <dbReference type="NCBI Taxonomy" id="107243"/>
    <lineage>
        <taxon>Eukaryota</taxon>
        <taxon>Viridiplantae</taxon>
        <taxon>Streptophyta</taxon>
        <taxon>Embryophyta</taxon>
        <taxon>Tracheophyta</taxon>
        <taxon>Spermatophyta</taxon>
        <taxon>Magnoliopsida</taxon>
        <taxon>eudicotyledons</taxon>
        <taxon>Gunneridae</taxon>
        <taxon>Pentapetalae</taxon>
        <taxon>rosids</taxon>
        <taxon>malvids</taxon>
        <taxon>Brassicales</taxon>
        <taxon>Brassicaceae</taxon>
        <taxon>Coluteocarpeae</taxon>
        <taxon>Noccaea</taxon>
    </lineage>
</organism>
<proteinExistence type="predicted"/>
<evidence type="ECO:0000259" key="1">
    <source>
        <dbReference type="SMART" id="SM00579"/>
    </source>
</evidence>
<feature type="domain" description="FBD" evidence="1">
    <location>
        <begin position="342"/>
        <end position="412"/>
    </location>
</feature>
<dbReference type="InterPro" id="IPR032675">
    <property type="entry name" value="LRR_dom_sf"/>
</dbReference>
<dbReference type="Pfam" id="PF24758">
    <property type="entry name" value="LRR_At5g56370"/>
    <property type="match status" value="1"/>
</dbReference>
<gene>
    <name evidence="2" type="ORF">GA_TR15052_c0_g1_i1_g.46308</name>
</gene>
<dbReference type="PANTHER" id="PTHR31900:SF28">
    <property type="entry name" value="FBD DOMAIN-CONTAINING PROTEIN"/>
    <property type="match status" value="1"/>
</dbReference>
<dbReference type="EMBL" id="GEVI01024158">
    <property type="protein sequence ID" value="JAU08162.1"/>
    <property type="molecule type" value="Transcribed_RNA"/>
</dbReference>
<dbReference type="AlphaFoldDB" id="A0A1J3CK34"/>
<evidence type="ECO:0000313" key="2">
    <source>
        <dbReference type="EMBL" id="JAU08162.1"/>
    </source>
</evidence>
<dbReference type="SUPFAM" id="SSF81383">
    <property type="entry name" value="F-box domain"/>
    <property type="match status" value="1"/>
</dbReference>
<dbReference type="Gene3D" id="3.80.10.10">
    <property type="entry name" value="Ribonuclease Inhibitor"/>
    <property type="match status" value="1"/>
</dbReference>
<protein>
    <submittedName>
        <fullName evidence="2">FBD-associated F-box protein</fullName>
    </submittedName>
</protein>
<name>A0A1J3CK34_NOCCA</name>
<dbReference type="InterPro" id="IPR055411">
    <property type="entry name" value="LRR_FXL15/At3g58940/PEG3-like"/>
</dbReference>
<dbReference type="InterPro" id="IPR050232">
    <property type="entry name" value="FBL13/AtMIF1-like"/>
</dbReference>